<dbReference type="Proteomes" id="UP001430953">
    <property type="component" value="Unassembled WGS sequence"/>
</dbReference>
<keyword evidence="1" id="KW-1133">Transmembrane helix</keyword>
<dbReference type="Pfam" id="PF06585">
    <property type="entry name" value="JHBP"/>
    <property type="match status" value="1"/>
</dbReference>
<dbReference type="EMBL" id="JADYXP020000024">
    <property type="protein sequence ID" value="KAL0101143.1"/>
    <property type="molecule type" value="Genomic_DNA"/>
</dbReference>
<evidence type="ECO:0000256" key="1">
    <source>
        <dbReference type="SAM" id="Phobius"/>
    </source>
</evidence>
<accession>A0AAW2EBU9</accession>
<keyword evidence="1" id="KW-0472">Membrane</keyword>
<protein>
    <submittedName>
        <fullName evidence="2">Uncharacterized protein</fullName>
    </submittedName>
</protein>
<comment type="caution">
    <text evidence="2">The sequence shown here is derived from an EMBL/GenBank/DDBJ whole genome shotgun (WGS) entry which is preliminary data.</text>
</comment>
<name>A0AAW2EBU9_9HYME</name>
<proteinExistence type="predicted"/>
<organism evidence="2 3">
    <name type="scientific">Cardiocondyla obscurior</name>
    <dbReference type="NCBI Taxonomy" id="286306"/>
    <lineage>
        <taxon>Eukaryota</taxon>
        <taxon>Metazoa</taxon>
        <taxon>Ecdysozoa</taxon>
        <taxon>Arthropoda</taxon>
        <taxon>Hexapoda</taxon>
        <taxon>Insecta</taxon>
        <taxon>Pterygota</taxon>
        <taxon>Neoptera</taxon>
        <taxon>Endopterygota</taxon>
        <taxon>Hymenoptera</taxon>
        <taxon>Apocrita</taxon>
        <taxon>Aculeata</taxon>
        <taxon>Formicoidea</taxon>
        <taxon>Formicidae</taxon>
        <taxon>Myrmicinae</taxon>
        <taxon>Cardiocondyla</taxon>
    </lineage>
</organism>
<dbReference type="InterPro" id="IPR038606">
    <property type="entry name" value="To_sf"/>
</dbReference>
<keyword evidence="1" id="KW-0812">Transmembrane</keyword>
<dbReference type="InterPro" id="IPR010562">
    <property type="entry name" value="Haemolymph_juvenile_hormone-bd"/>
</dbReference>
<evidence type="ECO:0000313" key="2">
    <source>
        <dbReference type="EMBL" id="KAL0101143.1"/>
    </source>
</evidence>
<dbReference type="PANTHER" id="PTHR11008">
    <property type="entry name" value="PROTEIN TAKEOUT-LIKE PROTEIN"/>
    <property type="match status" value="1"/>
</dbReference>
<feature type="transmembrane region" description="Helical" evidence="1">
    <location>
        <begin position="20"/>
        <end position="38"/>
    </location>
</feature>
<dbReference type="GO" id="GO:0005615">
    <property type="term" value="C:extracellular space"/>
    <property type="evidence" value="ECO:0007669"/>
    <property type="project" value="TreeGrafter"/>
</dbReference>
<dbReference type="Gene3D" id="3.15.10.30">
    <property type="entry name" value="Haemolymph juvenile hormone binding protein"/>
    <property type="match status" value="1"/>
</dbReference>
<dbReference type="PANTHER" id="PTHR11008:SF39">
    <property type="entry name" value="CIRCADIAN CLOCK-CONTROLLED PROTEIN-LIKE PROTEIN"/>
    <property type="match status" value="1"/>
</dbReference>
<dbReference type="AlphaFoldDB" id="A0AAW2EBU9"/>
<sequence length="266" mass="30789">MLVYAIMRYSLIFLKKHARVLQTINSALIYFFFFTKYIKYIFLASYIRVCGRQDANYAECVKENINNMRPKICTGMPELDIPAVEPINVDKIVIYDLDNLKLSIMDGKITGFCDFEVETVTISPDKMSMEFEVLFEHLNLDSMYDFDIHVLVQLANKGKVHIATDKVKGKVVIDFKEATKDNVKQIYVGKTNTKLDINTFVYEFDDSEKDLVQLHEVMRNTISENENDILKKVRPALEQIVSKTLLSLVNKITVNRFEELFPDQAP</sequence>
<gene>
    <name evidence="2" type="ORF">PUN28_018773</name>
</gene>
<keyword evidence="3" id="KW-1185">Reference proteome</keyword>
<dbReference type="SMART" id="SM00700">
    <property type="entry name" value="JHBP"/>
    <property type="match status" value="1"/>
</dbReference>
<evidence type="ECO:0000313" key="3">
    <source>
        <dbReference type="Proteomes" id="UP001430953"/>
    </source>
</evidence>
<reference evidence="2 3" key="1">
    <citation type="submission" date="2023-03" db="EMBL/GenBank/DDBJ databases">
        <title>High recombination rates correlate with genetic variation in Cardiocondyla obscurior ants.</title>
        <authorList>
            <person name="Errbii M."/>
        </authorList>
    </citation>
    <scope>NUCLEOTIDE SEQUENCE [LARGE SCALE GENOMIC DNA]</scope>
    <source>
        <strain evidence="2">Alpha-2009</strain>
        <tissue evidence="2">Whole body</tissue>
    </source>
</reference>